<accession>A0A1A6HU05</accession>
<evidence type="ECO:0000313" key="3">
    <source>
        <dbReference type="Proteomes" id="UP000092124"/>
    </source>
</evidence>
<proteinExistence type="predicted"/>
<feature type="non-terminal residue" evidence="2">
    <location>
        <position position="113"/>
    </location>
</feature>
<dbReference type="Proteomes" id="UP000092124">
    <property type="component" value="Unassembled WGS sequence"/>
</dbReference>
<dbReference type="OrthoDB" id="5984158at2759"/>
<name>A0A1A6HU05_NEOLE</name>
<dbReference type="Gene3D" id="2.60.40.10">
    <property type="entry name" value="Immunoglobulins"/>
    <property type="match status" value="1"/>
</dbReference>
<dbReference type="EMBL" id="LZPO01009913">
    <property type="protein sequence ID" value="OBS81719.1"/>
    <property type="molecule type" value="Genomic_DNA"/>
</dbReference>
<dbReference type="SUPFAM" id="SSF49265">
    <property type="entry name" value="Fibronectin type III"/>
    <property type="match status" value="1"/>
</dbReference>
<dbReference type="SMART" id="SM00060">
    <property type="entry name" value="FN3"/>
    <property type="match status" value="1"/>
</dbReference>
<keyword evidence="3" id="KW-1185">Reference proteome</keyword>
<dbReference type="InterPro" id="IPR013783">
    <property type="entry name" value="Ig-like_fold"/>
</dbReference>
<organism evidence="2 3">
    <name type="scientific">Neotoma lepida</name>
    <name type="common">Desert woodrat</name>
    <dbReference type="NCBI Taxonomy" id="56216"/>
    <lineage>
        <taxon>Eukaryota</taxon>
        <taxon>Metazoa</taxon>
        <taxon>Chordata</taxon>
        <taxon>Craniata</taxon>
        <taxon>Vertebrata</taxon>
        <taxon>Euteleostomi</taxon>
        <taxon>Mammalia</taxon>
        <taxon>Eutheria</taxon>
        <taxon>Euarchontoglires</taxon>
        <taxon>Glires</taxon>
        <taxon>Rodentia</taxon>
        <taxon>Myomorpha</taxon>
        <taxon>Muroidea</taxon>
        <taxon>Cricetidae</taxon>
        <taxon>Neotominae</taxon>
        <taxon>Neotoma</taxon>
    </lineage>
</organism>
<evidence type="ECO:0000259" key="1">
    <source>
        <dbReference type="PROSITE" id="PS50853"/>
    </source>
</evidence>
<dbReference type="CDD" id="cd00063">
    <property type="entry name" value="FN3"/>
    <property type="match status" value="1"/>
</dbReference>
<feature type="non-terminal residue" evidence="2">
    <location>
        <position position="1"/>
    </location>
</feature>
<feature type="domain" description="Fibronectin type-III" evidence="1">
    <location>
        <begin position="1"/>
        <end position="91"/>
    </location>
</feature>
<reference evidence="2 3" key="1">
    <citation type="submission" date="2016-06" db="EMBL/GenBank/DDBJ databases">
        <title>The Draft Genome Sequence and Annotation of the Desert Woodrat Neotoma lepida.</title>
        <authorList>
            <person name="Campbell M."/>
            <person name="Oakeson K.F."/>
            <person name="Yandell M."/>
            <person name="Halpert J.R."/>
            <person name="Dearing D."/>
        </authorList>
    </citation>
    <scope>NUCLEOTIDE SEQUENCE [LARGE SCALE GENOMIC DNA]</scope>
    <source>
        <strain evidence="2">417</strain>
        <tissue evidence="2">Liver</tissue>
    </source>
</reference>
<dbReference type="STRING" id="56216.A0A1A6HU05"/>
<dbReference type="Pfam" id="PF00041">
    <property type="entry name" value="fn3"/>
    <property type="match status" value="1"/>
</dbReference>
<gene>
    <name evidence="2" type="ORF">A6R68_24291</name>
</gene>
<evidence type="ECO:0000313" key="2">
    <source>
        <dbReference type="EMBL" id="OBS81719.1"/>
    </source>
</evidence>
<dbReference type="FunFam" id="2.60.40.10:FF:000991">
    <property type="entry name" value="Usherin"/>
    <property type="match status" value="1"/>
</dbReference>
<dbReference type="InterPro" id="IPR003961">
    <property type="entry name" value="FN3_dom"/>
</dbReference>
<dbReference type="InterPro" id="IPR036116">
    <property type="entry name" value="FN3_sf"/>
</dbReference>
<dbReference type="AlphaFoldDB" id="A0A1A6HU05"/>
<sequence>VWVTPRHIIINSTTVELYWNPPEKPNGLISQYQLRRNGSLLLVGGSDEQNFTDKNLEPNSRYIYKLEAKTGGGSSVSEDYVVQMPMWTPEDIRPPCNVTALGSDSVFVAWPTP</sequence>
<dbReference type="PROSITE" id="PS50853">
    <property type="entry name" value="FN3"/>
    <property type="match status" value="1"/>
</dbReference>
<comment type="caution">
    <text evidence="2">The sequence shown here is derived from an EMBL/GenBank/DDBJ whole genome shotgun (WGS) entry which is preliminary data.</text>
</comment>
<protein>
    <recommendedName>
        <fullName evidence="1">Fibronectin type-III domain-containing protein</fullName>
    </recommendedName>
</protein>